<evidence type="ECO:0000313" key="2">
    <source>
        <dbReference type="Proteomes" id="UP000772434"/>
    </source>
</evidence>
<name>A0A9P5PRL9_9AGAR</name>
<dbReference type="AlphaFoldDB" id="A0A9P5PRL9"/>
<reference evidence="1" key="1">
    <citation type="submission" date="2020-11" db="EMBL/GenBank/DDBJ databases">
        <authorList>
            <consortium name="DOE Joint Genome Institute"/>
            <person name="Ahrendt S."/>
            <person name="Riley R."/>
            <person name="Andreopoulos W."/>
            <person name="Labutti K."/>
            <person name="Pangilinan J."/>
            <person name="Ruiz-Duenas F.J."/>
            <person name="Barrasa J.M."/>
            <person name="Sanchez-Garcia M."/>
            <person name="Camarero S."/>
            <person name="Miyauchi S."/>
            <person name="Serrano A."/>
            <person name="Linde D."/>
            <person name="Babiker R."/>
            <person name="Drula E."/>
            <person name="Ayuso-Fernandez I."/>
            <person name="Pacheco R."/>
            <person name="Padilla G."/>
            <person name="Ferreira P."/>
            <person name="Barriuso J."/>
            <person name="Kellner H."/>
            <person name="Castanera R."/>
            <person name="Alfaro M."/>
            <person name="Ramirez L."/>
            <person name="Pisabarro A.G."/>
            <person name="Kuo A."/>
            <person name="Tritt A."/>
            <person name="Lipzen A."/>
            <person name="He G."/>
            <person name="Yan M."/>
            <person name="Ng V."/>
            <person name="Cullen D."/>
            <person name="Martin F."/>
            <person name="Rosso M.-N."/>
            <person name="Henrissat B."/>
            <person name="Hibbett D."/>
            <person name="Martinez A.T."/>
            <person name="Grigoriev I.V."/>
        </authorList>
    </citation>
    <scope>NUCLEOTIDE SEQUENCE</scope>
    <source>
        <strain evidence="1">AH 40177</strain>
    </source>
</reference>
<dbReference type="EMBL" id="JADNRY010000057">
    <property type="protein sequence ID" value="KAF9068768.1"/>
    <property type="molecule type" value="Genomic_DNA"/>
</dbReference>
<dbReference type="Proteomes" id="UP000772434">
    <property type="component" value="Unassembled WGS sequence"/>
</dbReference>
<dbReference type="SUPFAM" id="SSF52047">
    <property type="entry name" value="RNI-like"/>
    <property type="match status" value="1"/>
</dbReference>
<accession>A0A9P5PRL9</accession>
<dbReference type="Gene3D" id="3.80.10.10">
    <property type="entry name" value="Ribonuclease Inhibitor"/>
    <property type="match status" value="1"/>
</dbReference>
<proteinExistence type="predicted"/>
<keyword evidence="2" id="KW-1185">Reference proteome</keyword>
<dbReference type="OrthoDB" id="5548689at2759"/>
<evidence type="ECO:0000313" key="1">
    <source>
        <dbReference type="EMBL" id="KAF9068768.1"/>
    </source>
</evidence>
<gene>
    <name evidence="1" type="ORF">BDP27DRAFT_1326600</name>
</gene>
<sequence>MSEANVLPHSLLYSRSSTSLESPMYSSLETAYQALHTEFLAKSRHNDIPDSPVARTRLCALIARTRSDMGACSESTTCSEISRVLELQESLLAPIRTLPSDVLIDIFQLVIETSNKPGITYSWPFLKPTFHLSGCIFLFTWICFWWRDQAVSYSTFWSRIKVNCGFQVALSTELTVFLNECILRSGVSVPMSIEIFTPLPKYQSPPAVVTMLVARAHRWRQATLSFTYLHDIDIIFPFKLSSAHFPLLKDLSFQWDEYWIDPVLNPILECRPPLQKLKLSKLSESYADVIASRNLKFLELDRYSGVSLARLLCMCPCLESLTLRSFRFGGNPDAKQIPCQSSLSNLTIGGHMDYHYIDNGVWDCVTLPKLARLHATLVDLVDYDQWEGASAAATPLGKLKEVVKRSECALEYVKLETLVEDYEENNGAWPESVLEIVEYFFKDLSVKAEGRFVGNIALQDWKDYASKQVPLYRYH</sequence>
<dbReference type="InterPro" id="IPR032675">
    <property type="entry name" value="LRR_dom_sf"/>
</dbReference>
<comment type="caution">
    <text evidence="1">The sequence shown here is derived from an EMBL/GenBank/DDBJ whole genome shotgun (WGS) entry which is preliminary data.</text>
</comment>
<protein>
    <submittedName>
        <fullName evidence="1">Uncharacterized protein</fullName>
    </submittedName>
</protein>
<organism evidence="1 2">
    <name type="scientific">Rhodocollybia butyracea</name>
    <dbReference type="NCBI Taxonomy" id="206335"/>
    <lineage>
        <taxon>Eukaryota</taxon>
        <taxon>Fungi</taxon>
        <taxon>Dikarya</taxon>
        <taxon>Basidiomycota</taxon>
        <taxon>Agaricomycotina</taxon>
        <taxon>Agaricomycetes</taxon>
        <taxon>Agaricomycetidae</taxon>
        <taxon>Agaricales</taxon>
        <taxon>Marasmiineae</taxon>
        <taxon>Omphalotaceae</taxon>
        <taxon>Rhodocollybia</taxon>
    </lineage>
</organism>